<dbReference type="PANTHER" id="PTHR43161">
    <property type="entry name" value="SORBITOL DEHYDROGENASE"/>
    <property type="match status" value="1"/>
</dbReference>
<evidence type="ECO:0000256" key="3">
    <source>
        <dbReference type="ARBA" id="ARBA00022723"/>
    </source>
</evidence>
<accession>A0A645J142</accession>
<sequence>MILGHEAAGVVIGKGNQVTSLEIGDFVCMEPGIPNVHASQVYKGMYNLDPAITFWATPPVHGCMRESVVHPARFCFKLPKGMSLLEGAMVEPLATGIEAVKKARINPGETALVIGAGAIGICIALAALANGCSKVFISDVKEEKLLIAASYKNVIPIIIKNEKALREYGQ</sequence>
<keyword evidence="6" id="KW-0472">Membrane</keyword>
<comment type="cofactor">
    <cofactor evidence="1">
        <name>Zn(2+)</name>
        <dbReference type="ChEBI" id="CHEBI:29105"/>
    </cofactor>
</comment>
<dbReference type="GO" id="GO:0046526">
    <property type="term" value="F:D-xylulose reductase activity"/>
    <property type="evidence" value="ECO:0007669"/>
    <property type="project" value="UniProtKB-EC"/>
</dbReference>
<feature type="domain" description="Alcohol dehydrogenase-like N-terminal" evidence="7">
    <location>
        <begin position="1"/>
        <end position="80"/>
    </location>
</feature>
<proteinExistence type="inferred from homology"/>
<keyword evidence="4" id="KW-0862">Zinc</keyword>
<organism evidence="8">
    <name type="scientific">bioreactor metagenome</name>
    <dbReference type="NCBI Taxonomy" id="1076179"/>
    <lineage>
        <taxon>unclassified sequences</taxon>
        <taxon>metagenomes</taxon>
        <taxon>ecological metagenomes</taxon>
    </lineage>
</organism>
<gene>
    <name evidence="8" type="ORF">SDC9_204573</name>
</gene>
<dbReference type="SUPFAM" id="SSF51735">
    <property type="entry name" value="NAD(P)-binding Rossmann-fold domains"/>
    <property type="match status" value="1"/>
</dbReference>
<dbReference type="InterPro" id="IPR036291">
    <property type="entry name" value="NAD(P)-bd_dom_sf"/>
</dbReference>
<dbReference type="SUPFAM" id="SSF50129">
    <property type="entry name" value="GroES-like"/>
    <property type="match status" value="1"/>
</dbReference>
<dbReference type="AlphaFoldDB" id="A0A645J142"/>
<dbReference type="InterPro" id="IPR013154">
    <property type="entry name" value="ADH-like_N"/>
</dbReference>
<evidence type="ECO:0000256" key="1">
    <source>
        <dbReference type="ARBA" id="ARBA00001947"/>
    </source>
</evidence>
<evidence type="ECO:0000256" key="5">
    <source>
        <dbReference type="ARBA" id="ARBA00023002"/>
    </source>
</evidence>
<evidence type="ECO:0000256" key="2">
    <source>
        <dbReference type="ARBA" id="ARBA00008072"/>
    </source>
</evidence>
<dbReference type="EMBL" id="VSSQ01127751">
    <property type="protein sequence ID" value="MPN56880.1"/>
    <property type="molecule type" value="Genomic_DNA"/>
</dbReference>
<comment type="caution">
    <text evidence="8">The sequence shown here is derived from an EMBL/GenBank/DDBJ whole genome shotgun (WGS) entry which is preliminary data.</text>
</comment>
<keyword evidence="6" id="KW-1133">Transmembrane helix</keyword>
<reference evidence="8" key="1">
    <citation type="submission" date="2019-08" db="EMBL/GenBank/DDBJ databases">
        <authorList>
            <person name="Kucharzyk K."/>
            <person name="Murdoch R.W."/>
            <person name="Higgins S."/>
            <person name="Loffler F."/>
        </authorList>
    </citation>
    <scope>NUCLEOTIDE SEQUENCE</scope>
</reference>
<keyword evidence="3" id="KW-0479">Metal-binding</keyword>
<keyword evidence="6" id="KW-0812">Transmembrane</keyword>
<dbReference type="Gene3D" id="3.40.50.720">
    <property type="entry name" value="NAD(P)-binding Rossmann-like Domain"/>
    <property type="match status" value="1"/>
</dbReference>
<dbReference type="PROSITE" id="PS00059">
    <property type="entry name" value="ADH_ZINC"/>
    <property type="match status" value="1"/>
</dbReference>
<comment type="similarity">
    <text evidence="2">Belongs to the zinc-containing alcohol dehydrogenase family.</text>
</comment>
<dbReference type="PANTHER" id="PTHR43161:SF9">
    <property type="entry name" value="SORBITOL DEHYDROGENASE"/>
    <property type="match status" value="1"/>
</dbReference>
<keyword evidence="5 8" id="KW-0560">Oxidoreductase</keyword>
<feature type="transmembrane region" description="Helical" evidence="6">
    <location>
        <begin position="111"/>
        <end position="129"/>
    </location>
</feature>
<dbReference type="InterPro" id="IPR011032">
    <property type="entry name" value="GroES-like_sf"/>
</dbReference>
<evidence type="ECO:0000256" key="6">
    <source>
        <dbReference type="SAM" id="Phobius"/>
    </source>
</evidence>
<dbReference type="InterPro" id="IPR002328">
    <property type="entry name" value="ADH_Zn_CS"/>
</dbReference>
<name>A0A645J142_9ZZZZ</name>
<evidence type="ECO:0000313" key="8">
    <source>
        <dbReference type="EMBL" id="MPN56880.1"/>
    </source>
</evidence>
<dbReference type="Gene3D" id="3.90.180.10">
    <property type="entry name" value="Medium-chain alcohol dehydrogenases, catalytic domain"/>
    <property type="match status" value="1"/>
</dbReference>
<protein>
    <submittedName>
        <fullName evidence="8">D-xylulose reductase</fullName>
        <ecNumber evidence="8">1.1.1.9</ecNumber>
    </submittedName>
</protein>
<dbReference type="Pfam" id="PF08240">
    <property type="entry name" value="ADH_N"/>
    <property type="match status" value="1"/>
</dbReference>
<dbReference type="EC" id="1.1.1.9" evidence="8"/>
<evidence type="ECO:0000256" key="4">
    <source>
        <dbReference type="ARBA" id="ARBA00022833"/>
    </source>
</evidence>
<evidence type="ECO:0000259" key="7">
    <source>
        <dbReference type="Pfam" id="PF08240"/>
    </source>
</evidence>
<dbReference type="GO" id="GO:0008270">
    <property type="term" value="F:zinc ion binding"/>
    <property type="evidence" value="ECO:0007669"/>
    <property type="project" value="InterPro"/>
</dbReference>